<organism evidence="1 2">
    <name type="scientific">Riemerella columbipharyngis</name>
    <dbReference type="NCBI Taxonomy" id="1071918"/>
    <lineage>
        <taxon>Bacteria</taxon>
        <taxon>Pseudomonadati</taxon>
        <taxon>Bacteroidota</taxon>
        <taxon>Flavobacteriia</taxon>
        <taxon>Flavobacteriales</taxon>
        <taxon>Weeksellaceae</taxon>
        <taxon>Riemerella</taxon>
    </lineage>
</organism>
<dbReference type="Proteomes" id="UP000198517">
    <property type="component" value="Unassembled WGS sequence"/>
</dbReference>
<dbReference type="EMBL" id="FNAS01000001">
    <property type="protein sequence ID" value="SDD86699.1"/>
    <property type="molecule type" value="Genomic_DNA"/>
</dbReference>
<dbReference type="RefSeq" id="WP_092735524.1">
    <property type="nucleotide sequence ID" value="NZ_FNAS01000001.1"/>
</dbReference>
<evidence type="ECO:0008006" key="3">
    <source>
        <dbReference type="Google" id="ProtNLM"/>
    </source>
</evidence>
<dbReference type="PROSITE" id="PS51257">
    <property type="entry name" value="PROKAR_LIPOPROTEIN"/>
    <property type="match status" value="1"/>
</dbReference>
<gene>
    <name evidence="1" type="ORF">SAMN05421544_10170</name>
</gene>
<dbReference type="AlphaFoldDB" id="A0A1G6Y8E6"/>
<accession>A0A1G6Y8E6</accession>
<evidence type="ECO:0000313" key="2">
    <source>
        <dbReference type="Proteomes" id="UP000198517"/>
    </source>
</evidence>
<keyword evidence="2" id="KW-1185">Reference proteome</keyword>
<proteinExistence type="predicted"/>
<dbReference type="OrthoDB" id="1012368at2"/>
<dbReference type="STRING" id="1071918.SAMN05421544_10170"/>
<reference evidence="1 2" key="1">
    <citation type="submission" date="2016-10" db="EMBL/GenBank/DDBJ databases">
        <authorList>
            <person name="de Groot N.N."/>
        </authorList>
    </citation>
    <scope>NUCLEOTIDE SEQUENCE [LARGE SCALE GENOMIC DNA]</scope>
    <source>
        <strain evidence="1 2">DSM 24015</strain>
    </source>
</reference>
<name>A0A1G6Y8E6_9FLAO</name>
<evidence type="ECO:0000313" key="1">
    <source>
        <dbReference type="EMBL" id="SDD86699.1"/>
    </source>
</evidence>
<protein>
    <recommendedName>
        <fullName evidence="3">Lipoprotein</fullName>
    </recommendedName>
</protein>
<sequence>MKNILHTIILCVLIFPLILGCNQRSKDFPDENYNSLFPNKGKIDTPDVDYTDMTSMPCDPKEDDINYKYPGVDISENVRTYTVTLKYQFSEEQVNTLGGSDNRSQFDLKYIDENKKLVTLRSYSDDEGHKQTIENKKQYETTFKVKSGYPLYLSVYGAGYDIFKIKASIQAKSDDGIVVSPVIKYENSFYTDGFSDDFSYCEKIILP</sequence>